<dbReference type="OrthoDB" id="461828at2"/>
<dbReference type="RefSeq" id="WP_124978451.1">
    <property type="nucleotide sequence ID" value="NZ_BDQK01000003.1"/>
</dbReference>
<dbReference type="AlphaFoldDB" id="A0A401IEG2"/>
<accession>A0A401IEG2</accession>
<comment type="caution">
    <text evidence="2">The sequence shown here is derived from an EMBL/GenBank/DDBJ whole genome shotgun (WGS) entry which is preliminary data.</text>
</comment>
<feature type="region of interest" description="Disordered" evidence="1">
    <location>
        <begin position="64"/>
        <end position="104"/>
    </location>
</feature>
<dbReference type="Proteomes" id="UP000287247">
    <property type="component" value="Unassembled WGS sequence"/>
</dbReference>
<evidence type="ECO:0000313" key="3">
    <source>
        <dbReference type="Proteomes" id="UP000287247"/>
    </source>
</evidence>
<evidence type="ECO:0000256" key="1">
    <source>
        <dbReference type="SAM" id="MobiDB-lite"/>
    </source>
</evidence>
<feature type="compositionally biased region" description="Acidic residues" evidence="1">
    <location>
        <begin position="93"/>
        <end position="104"/>
    </location>
</feature>
<organism evidence="2 3">
    <name type="scientific">Aphanothece sacrum FPU1</name>
    <dbReference type="NCBI Taxonomy" id="1920663"/>
    <lineage>
        <taxon>Bacteria</taxon>
        <taxon>Bacillati</taxon>
        <taxon>Cyanobacteriota</taxon>
        <taxon>Cyanophyceae</taxon>
        <taxon>Oscillatoriophycideae</taxon>
        <taxon>Chroococcales</taxon>
        <taxon>Aphanothecaceae</taxon>
        <taxon>Aphanothece</taxon>
    </lineage>
</organism>
<feature type="compositionally biased region" description="Low complexity" evidence="1">
    <location>
        <begin position="66"/>
        <end position="75"/>
    </location>
</feature>
<gene>
    <name evidence="2" type="ORF">AsFPU1_1066</name>
</gene>
<sequence length="104" mass="11453">MAVIVRHNTTGNYYLLIGTGLGADQALPSSRLLKNWLPATVAVCDRQGQIFWLPAAEIVVTEVDGSSPSELLPEPEISPPPPEPEIRLTPEVEVFEDDDDDEWI</sequence>
<proteinExistence type="predicted"/>
<evidence type="ECO:0000313" key="2">
    <source>
        <dbReference type="EMBL" id="GBF79667.1"/>
    </source>
</evidence>
<reference evidence="3" key="1">
    <citation type="submission" date="2017-05" db="EMBL/GenBank/DDBJ databases">
        <title>Physiological properties and genetic analysis related to exopolysaccharide production of fresh-water unicellular cyanobacterium Aphanothece sacrum, Suizenji Nori, that has been cultured as a food source in Japan.</title>
        <authorList>
            <person name="Kanesaki Y."/>
            <person name="Yoshikawa S."/>
            <person name="Ohki K."/>
        </authorList>
    </citation>
    <scope>NUCLEOTIDE SEQUENCE [LARGE SCALE GENOMIC DNA]</scope>
    <source>
        <strain evidence="3">FPU1</strain>
    </source>
</reference>
<keyword evidence="3" id="KW-1185">Reference proteome</keyword>
<name>A0A401IEG2_APHSA</name>
<dbReference type="EMBL" id="BDQK01000003">
    <property type="protein sequence ID" value="GBF79667.1"/>
    <property type="molecule type" value="Genomic_DNA"/>
</dbReference>
<protein>
    <submittedName>
        <fullName evidence="2">Chemotaxis protein CheY</fullName>
    </submittedName>
</protein>